<dbReference type="SUPFAM" id="SSF52172">
    <property type="entry name" value="CheY-like"/>
    <property type="match status" value="1"/>
</dbReference>
<dbReference type="Pfam" id="PF00512">
    <property type="entry name" value="HisKA"/>
    <property type="match status" value="1"/>
</dbReference>
<dbReference type="SUPFAM" id="SSF55874">
    <property type="entry name" value="ATPase domain of HSP90 chaperone/DNA topoisomerase II/histidine kinase"/>
    <property type="match status" value="1"/>
</dbReference>
<dbReference type="InterPro" id="IPR035965">
    <property type="entry name" value="PAS-like_dom_sf"/>
</dbReference>
<dbReference type="InterPro" id="IPR003661">
    <property type="entry name" value="HisK_dim/P_dom"/>
</dbReference>
<organism evidence="14 15">
    <name type="scientific">Sagittula salina</name>
    <dbReference type="NCBI Taxonomy" id="2820268"/>
    <lineage>
        <taxon>Bacteria</taxon>
        <taxon>Pseudomonadati</taxon>
        <taxon>Pseudomonadota</taxon>
        <taxon>Alphaproteobacteria</taxon>
        <taxon>Rhodobacterales</taxon>
        <taxon>Roseobacteraceae</taxon>
        <taxon>Sagittula</taxon>
    </lineage>
</organism>
<dbReference type="Pfam" id="PF08447">
    <property type="entry name" value="PAS_3"/>
    <property type="match status" value="1"/>
</dbReference>
<dbReference type="InterPro" id="IPR000700">
    <property type="entry name" value="PAS-assoc_C"/>
</dbReference>
<dbReference type="CDD" id="cd00130">
    <property type="entry name" value="PAS"/>
    <property type="match status" value="1"/>
</dbReference>
<feature type="transmembrane region" description="Helical" evidence="10">
    <location>
        <begin position="112"/>
        <end position="129"/>
    </location>
</feature>
<feature type="transmembrane region" description="Helical" evidence="10">
    <location>
        <begin position="83"/>
        <end position="100"/>
    </location>
</feature>
<keyword evidence="8" id="KW-0902">Two-component regulatory system</keyword>
<feature type="domain" description="Response regulatory" evidence="12">
    <location>
        <begin position="535"/>
        <end position="651"/>
    </location>
</feature>
<dbReference type="InterPro" id="IPR011006">
    <property type="entry name" value="CheY-like_superfamily"/>
</dbReference>
<evidence type="ECO:0000256" key="2">
    <source>
        <dbReference type="ARBA" id="ARBA00012438"/>
    </source>
</evidence>
<dbReference type="SMART" id="SM00388">
    <property type="entry name" value="HisKA"/>
    <property type="match status" value="1"/>
</dbReference>
<dbReference type="SMART" id="SM00448">
    <property type="entry name" value="REC"/>
    <property type="match status" value="1"/>
</dbReference>
<evidence type="ECO:0000256" key="7">
    <source>
        <dbReference type="ARBA" id="ARBA00022840"/>
    </source>
</evidence>
<dbReference type="InterPro" id="IPR003594">
    <property type="entry name" value="HATPase_dom"/>
</dbReference>
<dbReference type="InterPro" id="IPR000014">
    <property type="entry name" value="PAS"/>
</dbReference>
<reference evidence="14" key="1">
    <citation type="submission" date="2021-03" db="EMBL/GenBank/DDBJ databases">
        <title>Sagittula salina sp. nov. strain M10.9X isolated from the marine waste.</title>
        <authorList>
            <person name="Satari L."/>
            <person name="Molina-Menor E."/>
            <person name="Vidal-Verdu A."/>
            <person name="Pascual J."/>
            <person name="Pereto J."/>
            <person name="Porcar M."/>
        </authorList>
    </citation>
    <scope>NUCLEOTIDE SEQUENCE</scope>
    <source>
        <strain evidence="14">M10.9X</strain>
    </source>
</reference>
<dbReference type="EC" id="2.7.13.3" evidence="2"/>
<dbReference type="SUPFAM" id="SSF55785">
    <property type="entry name" value="PYP-like sensor domain (PAS domain)"/>
    <property type="match status" value="1"/>
</dbReference>
<comment type="catalytic activity">
    <reaction evidence="1">
        <text>ATP + protein L-histidine = ADP + protein N-phospho-L-histidine.</text>
        <dbReference type="EC" id="2.7.13.3"/>
    </reaction>
</comment>
<feature type="domain" description="Histidine kinase" evidence="11">
    <location>
        <begin position="290"/>
        <end position="513"/>
    </location>
</feature>
<dbReference type="PANTHER" id="PTHR43065:SF46">
    <property type="entry name" value="C4-DICARBOXYLATE TRANSPORT SENSOR PROTEIN DCTB"/>
    <property type="match status" value="1"/>
</dbReference>
<accession>A0A940MNL4</accession>
<dbReference type="PANTHER" id="PTHR43065">
    <property type="entry name" value="SENSOR HISTIDINE KINASE"/>
    <property type="match status" value="1"/>
</dbReference>
<dbReference type="GO" id="GO:0000155">
    <property type="term" value="F:phosphorelay sensor kinase activity"/>
    <property type="evidence" value="ECO:0007669"/>
    <property type="project" value="InterPro"/>
</dbReference>
<dbReference type="SUPFAM" id="SSF47384">
    <property type="entry name" value="Homodimeric domain of signal transducing histidine kinase"/>
    <property type="match status" value="1"/>
</dbReference>
<keyword evidence="10" id="KW-0472">Membrane</keyword>
<dbReference type="InterPro" id="IPR005467">
    <property type="entry name" value="His_kinase_dom"/>
</dbReference>
<keyword evidence="5" id="KW-0547">Nucleotide-binding</keyword>
<dbReference type="SMART" id="SM00387">
    <property type="entry name" value="HATPase_c"/>
    <property type="match status" value="1"/>
</dbReference>
<dbReference type="PROSITE" id="PS50113">
    <property type="entry name" value="PAC"/>
    <property type="match status" value="1"/>
</dbReference>
<feature type="modified residue" description="4-aspartylphosphate" evidence="9">
    <location>
        <position position="585"/>
    </location>
</feature>
<dbReference type="InterPro" id="IPR013655">
    <property type="entry name" value="PAS_fold_3"/>
</dbReference>
<dbReference type="InterPro" id="IPR001789">
    <property type="entry name" value="Sig_transdc_resp-reg_receiver"/>
</dbReference>
<feature type="transmembrane region" description="Helical" evidence="10">
    <location>
        <begin position="31"/>
        <end position="51"/>
    </location>
</feature>
<name>A0A940MNL4_9RHOB</name>
<keyword evidence="10" id="KW-1133">Transmembrane helix</keyword>
<keyword evidence="7" id="KW-0067">ATP-binding</keyword>
<evidence type="ECO:0000259" key="12">
    <source>
        <dbReference type="PROSITE" id="PS50110"/>
    </source>
</evidence>
<evidence type="ECO:0000256" key="5">
    <source>
        <dbReference type="ARBA" id="ARBA00022741"/>
    </source>
</evidence>
<dbReference type="InterPro" id="IPR004358">
    <property type="entry name" value="Sig_transdc_His_kin-like_C"/>
</dbReference>
<dbReference type="RefSeq" id="WP_209364228.1">
    <property type="nucleotide sequence ID" value="NZ_JAGISH010000033.1"/>
</dbReference>
<dbReference type="Gene3D" id="3.30.565.10">
    <property type="entry name" value="Histidine kinase-like ATPase, C-terminal domain"/>
    <property type="match status" value="1"/>
</dbReference>
<dbReference type="InterPro" id="IPR036097">
    <property type="entry name" value="HisK_dim/P_sf"/>
</dbReference>
<evidence type="ECO:0000256" key="10">
    <source>
        <dbReference type="SAM" id="Phobius"/>
    </source>
</evidence>
<evidence type="ECO:0000256" key="8">
    <source>
        <dbReference type="ARBA" id="ARBA00023012"/>
    </source>
</evidence>
<dbReference type="CDD" id="cd00082">
    <property type="entry name" value="HisKA"/>
    <property type="match status" value="1"/>
</dbReference>
<dbReference type="EMBL" id="JAGISH010000033">
    <property type="protein sequence ID" value="MBP0485215.1"/>
    <property type="molecule type" value="Genomic_DNA"/>
</dbReference>
<keyword evidence="15" id="KW-1185">Reference proteome</keyword>
<dbReference type="Proteomes" id="UP000675940">
    <property type="component" value="Unassembled WGS sequence"/>
</dbReference>
<evidence type="ECO:0000256" key="3">
    <source>
        <dbReference type="ARBA" id="ARBA00022553"/>
    </source>
</evidence>
<evidence type="ECO:0000256" key="1">
    <source>
        <dbReference type="ARBA" id="ARBA00000085"/>
    </source>
</evidence>
<dbReference type="PROSITE" id="PS50110">
    <property type="entry name" value="RESPONSE_REGULATORY"/>
    <property type="match status" value="1"/>
</dbReference>
<comment type="caution">
    <text evidence="14">The sequence shown here is derived from an EMBL/GenBank/DDBJ whole genome shotgun (WGS) entry which is preliminary data.</text>
</comment>
<evidence type="ECO:0000256" key="6">
    <source>
        <dbReference type="ARBA" id="ARBA00022777"/>
    </source>
</evidence>
<dbReference type="Pfam" id="PF00072">
    <property type="entry name" value="Response_reg"/>
    <property type="match status" value="1"/>
</dbReference>
<evidence type="ECO:0000256" key="9">
    <source>
        <dbReference type="PROSITE-ProRule" id="PRU00169"/>
    </source>
</evidence>
<dbReference type="Gene3D" id="3.40.50.2300">
    <property type="match status" value="1"/>
</dbReference>
<evidence type="ECO:0000259" key="13">
    <source>
        <dbReference type="PROSITE" id="PS50113"/>
    </source>
</evidence>
<keyword evidence="10" id="KW-0812">Transmembrane</keyword>
<dbReference type="Gene3D" id="1.10.287.130">
    <property type="match status" value="1"/>
</dbReference>
<evidence type="ECO:0000259" key="11">
    <source>
        <dbReference type="PROSITE" id="PS50109"/>
    </source>
</evidence>
<keyword evidence="4" id="KW-0808">Transferase</keyword>
<gene>
    <name evidence="14" type="ORF">J5474_22430</name>
</gene>
<dbReference type="InterPro" id="IPR036890">
    <property type="entry name" value="HATPase_C_sf"/>
</dbReference>
<dbReference type="Pfam" id="PF02518">
    <property type="entry name" value="HATPase_c"/>
    <property type="match status" value="1"/>
</dbReference>
<evidence type="ECO:0000256" key="4">
    <source>
        <dbReference type="ARBA" id="ARBA00022679"/>
    </source>
</evidence>
<dbReference type="PRINTS" id="PR00344">
    <property type="entry name" value="BCTRLSENSOR"/>
</dbReference>
<evidence type="ECO:0000313" key="14">
    <source>
        <dbReference type="EMBL" id="MBP0485215.1"/>
    </source>
</evidence>
<keyword evidence="6" id="KW-0418">Kinase</keyword>
<sequence>MTRQYRLRNSSPGQQIQPGKLNLCKPVNNKIFRVGLSCLPTCAVLVAVEAVRHAGGMVPTPFLLLLVAVGFSGYFGGRIAGSISGIIAAAFVLLSFTQGFGPASLTGTLPNALGGMALYAFSGMVLGRLRDERDVHYETLLETQRQNQEEPLKLASQLFGLGYYIWDTLGQRPIIVSDQHIRNYGVSREEFLEKVPHHGGDFALVHPDDREMLDRWWQQLEDGETVEMTYRVLGSEGSKWIRSIVGPIRNASGDIVKHVCASHDITAQKATEALLLEVQKMESIGHLSGGIAHDFNNILAVILGNLELLREDIENSDHIELIDAAIAASQRGAGLTRSMLSFARRARLQPQVLDLNAVVRQADKWMRRALPESIEVETVLHSRLWPVKLDPTALESALLNLLLNARDAMEGRGKVSIETANCCIDQALIDARGEKVPPGRYVMLAVSDTGTGIGTETLKHIFEPFYTTKAPGRGSGMGLPMIQGFIRQSNGALHVSTEVGVGTTVNLYFPISNTVLPNAAPLEGSQGPHGFGNCRILLVEDDEDVRSVLMAVLRNDGYDVAPAESGDAALDIFKADPNFDLVVSDIVMPGQLQGSGLARMIRMLNPEIPFIFMSGYAPEAEMNGKYLKSQDVRLMKPVLKAELLKAVSEVFERKN</sequence>
<dbReference type="AlphaFoldDB" id="A0A940MNL4"/>
<proteinExistence type="predicted"/>
<keyword evidence="3 9" id="KW-0597">Phosphoprotein</keyword>
<protein>
    <recommendedName>
        <fullName evidence="2">histidine kinase</fullName>
        <ecNumber evidence="2">2.7.13.3</ecNumber>
    </recommendedName>
</protein>
<dbReference type="Gene3D" id="3.30.450.20">
    <property type="entry name" value="PAS domain"/>
    <property type="match status" value="1"/>
</dbReference>
<feature type="domain" description="PAC" evidence="13">
    <location>
        <begin position="226"/>
        <end position="277"/>
    </location>
</feature>
<dbReference type="PROSITE" id="PS50109">
    <property type="entry name" value="HIS_KIN"/>
    <property type="match status" value="1"/>
</dbReference>
<evidence type="ECO:0000313" key="15">
    <source>
        <dbReference type="Proteomes" id="UP000675940"/>
    </source>
</evidence>
<dbReference type="GO" id="GO:0005524">
    <property type="term" value="F:ATP binding"/>
    <property type="evidence" value="ECO:0007669"/>
    <property type="project" value="UniProtKB-KW"/>
</dbReference>